<protein>
    <recommendedName>
        <fullName evidence="6">Large ribosomal subunit protein bL27m</fullName>
    </recommendedName>
</protein>
<dbReference type="GO" id="GO:0003735">
    <property type="term" value="F:structural constituent of ribosome"/>
    <property type="evidence" value="ECO:0007669"/>
    <property type="project" value="InterPro"/>
</dbReference>
<dbReference type="Proteomes" id="UP000078559">
    <property type="component" value="Chromosome 7"/>
</dbReference>
<name>A0A194W5B3_CYTMA</name>
<dbReference type="PANTHER" id="PTHR15893:SF0">
    <property type="entry name" value="LARGE RIBOSOMAL SUBUNIT PROTEIN BL27M"/>
    <property type="match status" value="1"/>
</dbReference>
<evidence type="ECO:0000256" key="5">
    <source>
        <dbReference type="ARBA" id="ARBA00023274"/>
    </source>
</evidence>
<keyword evidence="9" id="KW-1185">Reference proteome</keyword>
<feature type="compositionally biased region" description="Basic and acidic residues" evidence="7">
    <location>
        <begin position="371"/>
        <end position="385"/>
    </location>
</feature>
<dbReference type="InterPro" id="IPR001684">
    <property type="entry name" value="Ribosomal_bL27"/>
</dbReference>
<reference evidence="8" key="1">
    <citation type="submission" date="2014-12" db="EMBL/GenBank/DDBJ databases">
        <title>Genome Sequence of Valsa Canker Pathogens Uncovers a Specific Adaption of Colonization on Woody Bark.</title>
        <authorList>
            <person name="Yin Z."/>
            <person name="Liu H."/>
            <person name="Gao X."/>
            <person name="Li Z."/>
            <person name="Song N."/>
            <person name="Ke X."/>
            <person name="Dai Q."/>
            <person name="Wu Y."/>
            <person name="Sun Y."/>
            <person name="Xu J.-R."/>
            <person name="Kang Z.K."/>
            <person name="Wang L."/>
            <person name="Huang L."/>
        </authorList>
    </citation>
    <scope>NUCLEOTIDE SEQUENCE [LARGE SCALE GENOMIC DNA]</scope>
    <source>
        <strain evidence="8">03-8</strain>
    </source>
</reference>
<feature type="compositionally biased region" description="Basic residues" evidence="7">
    <location>
        <begin position="386"/>
        <end position="396"/>
    </location>
</feature>
<dbReference type="EMBL" id="CM003104">
    <property type="protein sequence ID" value="KUI71273.1"/>
    <property type="molecule type" value="Genomic_DNA"/>
</dbReference>
<evidence type="ECO:0000256" key="1">
    <source>
        <dbReference type="ARBA" id="ARBA00004173"/>
    </source>
</evidence>
<dbReference type="PANTHER" id="PTHR15893">
    <property type="entry name" value="RIBOSOMAL PROTEIN L27"/>
    <property type="match status" value="1"/>
</dbReference>
<evidence type="ECO:0000313" key="9">
    <source>
        <dbReference type="Proteomes" id="UP000078559"/>
    </source>
</evidence>
<feature type="region of interest" description="Disordered" evidence="7">
    <location>
        <begin position="371"/>
        <end position="431"/>
    </location>
</feature>
<dbReference type="OrthoDB" id="1867012at2759"/>
<dbReference type="Pfam" id="PF01016">
    <property type="entry name" value="Ribosomal_L27"/>
    <property type="match status" value="1"/>
</dbReference>
<sequence>MATGRLNMEQPVLDILETKMEWFDGGDRGREEWREDIELFAPGYLEMEEAGNGLAMDYDQSRFTTSAGNAAVEGRRFASVKSQGAYKIPNKKTLPKKLGAKKSGDQYVIPGNIIFKQRGTMWHPGENALKGRDHTIHAAVAGYVKYYRDPQLHPDRQYIGVAFNREDTLPYPRDEPRRRKLGMVAVTRKVHDKKDNITASGIPRRVVRKGGLYDVQSLEQNLWSRDKARELAEAKQMKTGSDVGAPVETAAAESAAAAGEVEATPITGAESGEANPGKGRKKRSRAEQREFVHPLAFIQKRWLERRRTRTLHLNPRNYSYAESNAAIGRLASKTMYTAPWKLGGRKARLRSRRKRTEESFKQIAANRELVRQEREKERIAEEAKRARMLAKQRAKGQGRAEGKKGEGKELKGEEKEGEKPAATEEEKKVDA</sequence>
<evidence type="ECO:0000256" key="3">
    <source>
        <dbReference type="ARBA" id="ARBA00022980"/>
    </source>
</evidence>
<comment type="subcellular location">
    <subcellularLocation>
        <location evidence="1">Mitochondrion</location>
    </subcellularLocation>
</comment>
<comment type="similarity">
    <text evidence="2">Belongs to the bacterial ribosomal protein bL27 family.</text>
</comment>
<keyword evidence="5" id="KW-0687">Ribonucleoprotein</keyword>
<keyword evidence="4" id="KW-0496">Mitochondrion</keyword>
<dbReference type="GO" id="GO:0006412">
    <property type="term" value="P:translation"/>
    <property type="evidence" value="ECO:0007669"/>
    <property type="project" value="InterPro"/>
</dbReference>
<dbReference type="Gene3D" id="2.40.50.100">
    <property type="match status" value="1"/>
</dbReference>
<feature type="compositionally biased region" description="Low complexity" evidence="7">
    <location>
        <begin position="244"/>
        <end position="265"/>
    </location>
</feature>
<evidence type="ECO:0000256" key="6">
    <source>
        <dbReference type="ARBA" id="ARBA00035267"/>
    </source>
</evidence>
<dbReference type="AlphaFoldDB" id="A0A194W5B3"/>
<accession>A0A194W5B3</accession>
<dbReference type="SMR" id="A0A194W5B3"/>
<organism evidence="8 9">
    <name type="scientific">Cytospora mali</name>
    <name type="common">Apple Valsa canker fungus</name>
    <name type="synonym">Valsa mali</name>
    <dbReference type="NCBI Taxonomy" id="578113"/>
    <lineage>
        <taxon>Eukaryota</taxon>
        <taxon>Fungi</taxon>
        <taxon>Dikarya</taxon>
        <taxon>Ascomycota</taxon>
        <taxon>Pezizomycotina</taxon>
        <taxon>Sordariomycetes</taxon>
        <taxon>Sordariomycetidae</taxon>
        <taxon>Diaporthales</taxon>
        <taxon>Cytosporaceae</taxon>
        <taxon>Cytospora</taxon>
    </lineage>
</organism>
<gene>
    <name evidence="8" type="ORF">VM1G_07411</name>
</gene>
<keyword evidence="3 8" id="KW-0689">Ribosomal protein</keyword>
<evidence type="ECO:0000313" key="8">
    <source>
        <dbReference type="EMBL" id="KUI71273.1"/>
    </source>
</evidence>
<dbReference type="GO" id="GO:0005762">
    <property type="term" value="C:mitochondrial large ribosomal subunit"/>
    <property type="evidence" value="ECO:0007669"/>
    <property type="project" value="TreeGrafter"/>
</dbReference>
<feature type="compositionally biased region" description="Basic and acidic residues" evidence="7">
    <location>
        <begin position="398"/>
        <end position="431"/>
    </location>
</feature>
<dbReference type="PRINTS" id="PR00063">
    <property type="entry name" value="RIBOSOMALL27"/>
</dbReference>
<evidence type="ECO:0000256" key="4">
    <source>
        <dbReference type="ARBA" id="ARBA00023128"/>
    </source>
</evidence>
<evidence type="ECO:0000256" key="2">
    <source>
        <dbReference type="ARBA" id="ARBA00010797"/>
    </source>
</evidence>
<evidence type="ECO:0000256" key="7">
    <source>
        <dbReference type="SAM" id="MobiDB-lite"/>
    </source>
</evidence>
<dbReference type="SUPFAM" id="SSF110324">
    <property type="entry name" value="Ribosomal L27 protein-like"/>
    <property type="match status" value="1"/>
</dbReference>
<proteinExistence type="inferred from homology"/>
<feature type="region of interest" description="Disordered" evidence="7">
    <location>
        <begin position="233"/>
        <end position="287"/>
    </location>
</feature>
<dbReference type="FunFam" id="2.40.50.100:FF:000042">
    <property type="entry name" value="50S ribosomal protein L27"/>
    <property type="match status" value="1"/>
</dbReference>